<keyword evidence="3" id="KW-1185">Reference proteome</keyword>
<dbReference type="OrthoDB" id="10610168at2759"/>
<accession>A0A4Z2JDK3</accession>
<gene>
    <name evidence="2" type="ORF">EYF80_001638</name>
</gene>
<feature type="region of interest" description="Disordered" evidence="1">
    <location>
        <begin position="1"/>
        <end position="42"/>
    </location>
</feature>
<organism evidence="2 3">
    <name type="scientific">Liparis tanakae</name>
    <name type="common">Tanaka's snailfish</name>
    <dbReference type="NCBI Taxonomy" id="230148"/>
    <lineage>
        <taxon>Eukaryota</taxon>
        <taxon>Metazoa</taxon>
        <taxon>Chordata</taxon>
        <taxon>Craniata</taxon>
        <taxon>Vertebrata</taxon>
        <taxon>Euteleostomi</taxon>
        <taxon>Actinopterygii</taxon>
        <taxon>Neopterygii</taxon>
        <taxon>Teleostei</taxon>
        <taxon>Neoteleostei</taxon>
        <taxon>Acanthomorphata</taxon>
        <taxon>Eupercaria</taxon>
        <taxon>Perciformes</taxon>
        <taxon>Cottioidei</taxon>
        <taxon>Cottales</taxon>
        <taxon>Liparidae</taxon>
        <taxon>Liparis</taxon>
    </lineage>
</organism>
<reference evidence="2 3" key="1">
    <citation type="submission" date="2019-03" db="EMBL/GenBank/DDBJ databases">
        <title>First draft genome of Liparis tanakae, snailfish: a comprehensive survey of snailfish specific genes.</title>
        <authorList>
            <person name="Kim W."/>
            <person name="Song I."/>
            <person name="Jeong J.-H."/>
            <person name="Kim D."/>
            <person name="Kim S."/>
            <person name="Ryu S."/>
            <person name="Song J.Y."/>
            <person name="Lee S.K."/>
        </authorList>
    </citation>
    <scope>NUCLEOTIDE SEQUENCE [LARGE SCALE GENOMIC DNA]</scope>
    <source>
        <tissue evidence="2">Muscle</tissue>
    </source>
</reference>
<evidence type="ECO:0000313" key="3">
    <source>
        <dbReference type="Proteomes" id="UP000314294"/>
    </source>
</evidence>
<dbReference type="AlphaFoldDB" id="A0A4Z2JDK3"/>
<dbReference type="Proteomes" id="UP000314294">
    <property type="component" value="Unassembled WGS sequence"/>
</dbReference>
<sequence length="83" mass="8889">MCRHRTQLPEHSGALRPADSPHNPEQDSSTPPAAITPSRAKLHPDIIIPGSIRSFCSPGTMDSSGVMVLKLSQELWSSGVDLS</sequence>
<evidence type="ECO:0000256" key="1">
    <source>
        <dbReference type="SAM" id="MobiDB-lite"/>
    </source>
</evidence>
<name>A0A4Z2JDK3_9TELE</name>
<evidence type="ECO:0000313" key="2">
    <source>
        <dbReference type="EMBL" id="TNN88057.1"/>
    </source>
</evidence>
<protein>
    <submittedName>
        <fullName evidence="2">Uncharacterized protein</fullName>
    </submittedName>
</protein>
<comment type="caution">
    <text evidence="2">The sequence shown here is derived from an EMBL/GenBank/DDBJ whole genome shotgun (WGS) entry which is preliminary data.</text>
</comment>
<dbReference type="EMBL" id="SRLO01000007">
    <property type="protein sequence ID" value="TNN88057.1"/>
    <property type="molecule type" value="Genomic_DNA"/>
</dbReference>
<proteinExistence type="predicted"/>